<keyword evidence="2" id="KW-0347">Helicase</keyword>
<dbReference type="PANTHER" id="PTHR33427">
    <property type="entry name" value="HNH ENDONUCLEASE"/>
    <property type="match status" value="1"/>
</dbReference>
<dbReference type="InterPro" id="IPR003615">
    <property type="entry name" value="HNH_nuc"/>
</dbReference>
<feature type="region of interest" description="Disordered" evidence="1">
    <location>
        <begin position="1"/>
        <end position="31"/>
    </location>
</feature>
<dbReference type="AlphaFoldDB" id="A0AAW2ZGP8"/>
<dbReference type="PANTHER" id="PTHR33427:SF1">
    <property type="entry name" value="F6A14.21 PROTEIN"/>
    <property type="match status" value="1"/>
</dbReference>
<dbReference type="CDD" id="cd00085">
    <property type="entry name" value="HNHc"/>
    <property type="match status" value="1"/>
</dbReference>
<evidence type="ECO:0000313" key="3">
    <source>
        <dbReference type="Proteomes" id="UP001431209"/>
    </source>
</evidence>
<name>A0AAW2ZGP8_9EUKA</name>
<keyword evidence="2" id="KW-0378">Hydrolase</keyword>
<feature type="compositionally biased region" description="Basic and acidic residues" evidence="1">
    <location>
        <begin position="1"/>
        <end position="15"/>
    </location>
</feature>
<keyword evidence="3" id="KW-1185">Reference proteome</keyword>
<keyword evidence="2" id="KW-0067">ATP-binding</keyword>
<accession>A0AAW2ZGP8</accession>
<reference evidence="2 3" key="1">
    <citation type="submission" date="2024-03" db="EMBL/GenBank/DDBJ databases">
        <title>The Acrasis kona genome and developmental transcriptomes reveal deep origins of eukaryotic multicellular pathways.</title>
        <authorList>
            <person name="Sheikh S."/>
            <person name="Fu C.-J."/>
            <person name="Brown M.W."/>
            <person name="Baldauf S.L."/>
        </authorList>
    </citation>
    <scope>NUCLEOTIDE SEQUENCE [LARGE SCALE GENOMIC DNA]</scope>
    <source>
        <strain evidence="2 3">ATCC MYA-3509</strain>
    </source>
</reference>
<feature type="region of interest" description="Disordered" evidence="1">
    <location>
        <begin position="48"/>
        <end position="71"/>
    </location>
</feature>
<evidence type="ECO:0000256" key="1">
    <source>
        <dbReference type="SAM" id="MobiDB-lite"/>
    </source>
</evidence>
<comment type="caution">
    <text evidence="2">The sequence shown here is derived from an EMBL/GenBank/DDBJ whole genome shotgun (WGS) entry which is preliminary data.</text>
</comment>
<gene>
    <name evidence="2" type="ORF">AKO1_008661</name>
</gene>
<proteinExistence type="predicted"/>
<dbReference type="Proteomes" id="UP001431209">
    <property type="component" value="Unassembled WGS sequence"/>
</dbReference>
<evidence type="ECO:0000313" key="2">
    <source>
        <dbReference type="EMBL" id="KAL0487807.1"/>
    </source>
</evidence>
<dbReference type="EMBL" id="JAOPGA020001373">
    <property type="protein sequence ID" value="KAL0487807.1"/>
    <property type="molecule type" value="Genomic_DNA"/>
</dbReference>
<sequence>MDRRKFTQDEKDAAWEKAATIPGYNPDTHRQDQVGNIMYKHSYGKQTPMGYDIDHSKPLSKGGTYHPNNLNAMQSEQNRCDKNDAYPYPRSEASPVGITRYDDISTTYDKRSSTIKDGSTLLNYDGSIDGRSESVRSGDVLLTKDGMVDKRCSAFKSGRIFEK</sequence>
<organism evidence="2 3">
    <name type="scientific">Acrasis kona</name>
    <dbReference type="NCBI Taxonomy" id="1008807"/>
    <lineage>
        <taxon>Eukaryota</taxon>
        <taxon>Discoba</taxon>
        <taxon>Heterolobosea</taxon>
        <taxon>Tetramitia</taxon>
        <taxon>Eutetramitia</taxon>
        <taxon>Acrasidae</taxon>
        <taxon>Acrasis</taxon>
    </lineage>
</organism>
<keyword evidence="2" id="KW-0547">Nucleotide-binding</keyword>
<protein>
    <submittedName>
        <fullName evidence="2">Helicase with zinc finger domain</fullName>
    </submittedName>
</protein>
<dbReference type="GO" id="GO:0004386">
    <property type="term" value="F:helicase activity"/>
    <property type="evidence" value="ECO:0007669"/>
    <property type="project" value="UniProtKB-KW"/>
</dbReference>